<evidence type="ECO:0000256" key="2">
    <source>
        <dbReference type="ARBA" id="ARBA00006175"/>
    </source>
</evidence>
<dbReference type="PRINTS" id="PR00783">
    <property type="entry name" value="MINTRINSICP"/>
</dbReference>
<dbReference type="GO" id="GO:0015250">
    <property type="term" value="F:water channel activity"/>
    <property type="evidence" value="ECO:0007669"/>
    <property type="project" value="TreeGrafter"/>
</dbReference>
<dbReference type="PANTHER" id="PTHR43829:SF9">
    <property type="entry name" value="AQUAPORIN-9"/>
    <property type="match status" value="1"/>
</dbReference>
<dbReference type="GO" id="GO:0005886">
    <property type="term" value="C:plasma membrane"/>
    <property type="evidence" value="ECO:0007669"/>
    <property type="project" value="TreeGrafter"/>
</dbReference>
<dbReference type="GO" id="GO:0015254">
    <property type="term" value="F:glycerol channel activity"/>
    <property type="evidence" value="ECO:0007669"/>
    <property type="project" value="TreeGrafter"/>
</dbReference>
<dbReference type="CDD" id="cd00333">
    <property type="entry name" value="MIP"/>
    <property type="match status" value="1"/>
</dbReference>
<comment type="caution">
    <text evidence="9">The sequence shown here is derived from an EMBL/GenBank/DDBJ whole genome shotgun (WGS) entry which is preliminary data.</text>
</comment>
<dbReference type="PANTHER" id="PTHR43829">
    <property type="entry name" value="AQUAPORIN OR AQUAGLYCEROPORIN RELATED"/>
    <property type="match status" value="1"/>
</dbReference>
<dbReference type="InterPro" id="IPR050363">
    <property type="entry name" value="MIP/Aquaporin"/>
</dbReference>
<reference evidence="9 10" key="1">
    <citation type="journal article" date="2016" name="Mol. Biol. Evol.">
        <title>Genome-Wide Survey of Gut Fungi (Harpellales) Reveals the First Horizontally Transferred Ubiquitin Gene from a Mosquito Host.</title>
        <authorList>
            <person name="Wang Y."/>
            <person name="White M.M."/>
            <person name="Kvist S."/>
            <person name="Moncalvo J.M."/>
        </authorList>
    </citation>
    <scope>NUCLEOTIDE SEQUENCE [LARGE SCALE GENOMIC DNA]</scope>
    <source>
        <strain evidence="9 10">ALG-7-W6</strain>
    </source>
</reference>
<accession>A0A1R0GZP4</accession>
<evidence type="ECO:0000256" key="1">
    <source>
        <dbReference type="ARBA" id="ARBA00004141"/>
    </source>
</evidence>
<dbReference type="PROSITE" id="PS00221">
    <property type="entry name" value="MIP"/>
    <property type="match status" value="1"/>
</dbReference>
<evidence type="ECO:0000256" key="3">
    <source>
        <dbReference type="ARBA" id="ARBA00022448"/>
    </source>
</evidence>
<dbReference type="Pfam" id="PF00230">
    <property type="entry name" value="MIP"/>
    <property type="match status" value="1"/>
</dbReference>
<evidence type="ECO:0000313" key="10">
    <source>
        <dbReference type="Proteomes" id="UP000187455"/>
    </source>
</evidence>
<comment type="subcellular location">
    <subcellularLocation>
        <location evidence="1">Membrane</location>
        <topology evidence="1">Multi-pass membrane protein</topology>
    </subcellularLocation>
</comment>
<protein>
    <submittedName>
        <fullName evidence="9">Aquaporin-9</fullName>
    </submittedName>
</protein>
<feature type="transmembrane region" description="Helical" evidence="8">
    <location>
        <begin position="178"/>
        <end position="196"/>
    </location>
</feature>
<dbReference type="InterPro" id="IPR022357">
    <property type="entry name" value="MIP_CS"/>
</dbReference>
<dbReference type="EMBL" id="LSSL01001607">
    <property type="protein sequence ID" value="OLY82365.1"/>
    <property type="molecule type" value="Genomic_DNA"/>
</dbReference>
<evidence type="ECO:0000256" key="4">
    <source>
        <dbReference type="ARBA" id="ARBA00022692"/>
    </source>
</evidence>
<comment type="similarity">
    <text evidence="2 7">Belongs to the MIP/aquaporin (TC 1.A.8) family.</text>
</comment>
<keyword evidence="5 8" id="KW-1133">Transmembrane helix</keyword>
<keyword evidence="4 7" id="KW-0812">Transmembrane</keyword>
<keyword evidence="3 7" id="KW-0813">Transport</keyword>
<keyword evidence="6 8" id="KW-0472">Membrane</keyword>
<organism evidence="9 10">
    <name type="scientific">Smittium mucronatum</name>
    <dbReference type="NCBI Taxonomy" id="133383"/>
    <lineage>
        <taxon>Eukaryota</taxon>
        <taxon>Fungi</taxon>
        <taxon>Fungi incertae sedis</taxon>
        <taxon>Zoopagomycota</taxon>
        <taxon>Kickxellomycotina</taxon>
        <taxon>Harpellomycetes</taxon>
        <taxon>Harpellales</taxon>
        <taxon>Legeriomycetaceae</taxon>
        <taxon>Smittium</taxon>
    </lineage>
</organism>
<keyword evidence="10" id="KW-1185">Reference proteome</keyword>
<evidence type="ECO:0000313" key="9">
    <source>
        <dbReference type="EMBL" id="OLY82365.1"/>
    </source>
</evidence>
<dbReference type="Proteomes" id="UP000187455">
    <property type="component" value="Unassembled WGS sequence"/>
</dbReference>
<dbReference type="InterPro" id="IPR000425">
    <property type="entry name" value="MIP"/>
</dbReference>
<proteinExistence type="inferred from homology"/>
<feature type="transmembrane region" description="Helical" evidence="8">
    <location>
        <begin position="257"/>
        <end position="282"/>
    </location>
</feature>
<feature type="transmembrane region" description="Helical" evidence="8">
    <location>
        <begin position="41"/>
        <end position="64"/>
    </location>
</feature>
<feature type="transmembrane region" description="Helical" evidence="8">
    <location>
        <begin position="115"/>
        <end position="140"/>
    </location>
</feature>
<dbReference type="NCBIfam" id="TIGR00861">
    <property type="entry name" value="MIP"/>
    <property type="match status" value="1"/>
</dbReference>
<dbReference type="AlphaFoldDB" id="A0A1R0GZP4"/>
<evidence type="ECO:0000256" key="6">
    <source>
        <dbReference type="ARBA" id="ARBA00023136"/>
    </source>
</evidence>
<dbReference type="InterPro" id="IPR023271">
    <property type="entry name" value="Aquaporin-like"/>
</dbReference>
<feature type="transmembrane region" description="Helical" evidence="8">
    <location>
        <begin position="208"/>
        <end position="230"/>
    </location>
</feature>
<gene>
    <name evidence="9" type="ORF">AYI68_g3517</name>
</gene>
<sequence>MPSDLPKTDTGINYEGTSQAMFEANMRMFGMYRLRYAMRKYFAEFFGTAVFLFFGNTVIATVTFNPAFEAAKWVIIPIGWGFGLMLALYLSMGVSGGHLNPAMTIASALYGRFPLSYVPGYIISQLLGAFTGAALTYGVFRAQINQPEFGAKLVGGQYGTAGIFSTYPNPLNSTWDSFLAEMVLTCLLAMLVQSFFDKRLTPAKGFEPVAVGLTLLTLSICAGINTGFALNPARDLGPRVFTLIAGWGTETFKASNYYFWIPIVAPIVGAIIGITLFEFFIIPNRD</sequence>
<dbReference type="STRING" id="133383.A0A1R0GZP4"/>
<name>A0A1R0GZP4_9FUNG</name>
<dbReference type="Gene3D" id="1.20.1080.10">
    <property type="entry name" value="Glycerol uptake facilitator protein"/>
    <property type="match status" value="1"/>
</dbReference>
<feature type="transmembrane region" description="Helical" evidence="8">
    <location>
        <begin position="70"/>
        <end position="94"/>
    </location>
</feature>
<evidence type="ECO:0000256" key="8">
    <source>
        <dbReference type="SAM" id="Phobius"/>
    </source>
</evidence>
<dbReference type="SUPFAM" id="SSF81338">
    <property type="entry name" value="Aquaporin-like"/>
    <property type="match status" value="1"/>
</dbReference>
<evidence type="ECO:0000256" key="5">
    <source>
        <dbReference type="ARBA" id="ARBA00022989"/>
    </source>
</evidence>
<dbReference type="OrthoDB" id="3222at2759"/>
<evidence type="ECO:0000256" key="7">
    <source>
        <dbReference type="RuleBase" id="RU000477"/>
    </source>
</evidence>